<evidence type="ECO:0000259" key="3">
    <source>
        <dbReference type="Pfam" id="PF07596"/>
    </source>
</evidence>
<dbReference type="NCBIfam" id="TIGR04294">
    <property type="entry name" value="pre_pil_HX9DG"/>
    <property type="match status" value="1"/>
</dbReference>
<dbReference type="PANTHER" id="PTHR30093">
    <property type="entry name" value="GENERAL SECRETION PATHWAY PROTEIN G"/>
    <property type="match status" value="1"/>
</dbReference>
<gene>
    <name evidence="4" type="ORF">Pr1d_23540</name>
</gene>
<dbReference type="AlphaFoldDB" id="A0A5B9QM39"/>
<dbReference type="PANTHER" id="PTHR30093:SF2">
    <property type="entry name" value="TYPE II SECRETION SYSTEM PROTEIN H"/>
    <property type="match status" value="1"/>
</dbReference>
<dbReference type="InterPro" id="IPR027558">
    <property type="entry name" value="Pre_pil_HX9DG_C"/>
</dbReference>
<feature type="domain" description="DUF1559" evidence="3">
    <location>
        <begin position="68"/>
        <end position="395"/>
    </location>
</feature>
<feature type="transmembrane region" description="Helical" evidence="2">
    <location>
        <begin position="44"/>
        <end position="66"/>
    </location>
</feature>
<keyword evidence="2" id="KW-0472">Membrane</keyword>
<dbReference type="Pfam" id="PF07596">
    <property type="entry name" value="SBP_bac_10"/>
    <property type="match status" value="1"/>
</dbReference>
<dbReference type="InterPro" id="IPR045584">
    <property type="entry name" value="Pilin-like"/>
</dbReference>
<dbReference type="Gene3D" id="3.30.700.10">
    <property type="entry name" value="Glycoprotein, Type 4 Pilin"/>
    <property type="match status" value="1"/>
</dbReference>
<name>A0A5B9QM39_9BACT</name>
<keyword evidence="5" id="KW-1185">Reference proteome</keyword>
<keyword evidence="2" id="KW-0812">Transmembrane</keyword>
<protein>
    <recommendedName>
        <fullName evidence="3">DUF1559 domain-containing protein</fullName>
    </recommendedName>
</protein>
<dbReference type="KEGG" id="bgok:Pr1d_23540"/>
<evidence type="ECO:0000256" key="2">
    <source>
        <dbReference type="SAM" id="Phobius"/>
    </source>
</evidence>
<evidence type="ECO:0000313" key="5">
    <source>
        <dbReference type="Proteomes" id="UP000323917"/>
    </source>
</evidence>
<sequence>MARRAHSSGETASKCNPLRDLAMKSRLWHFSGSYHHSFRRGTTLLELAIVMMVIGFSLFLLIPALLKANEESREQRCSNRLRKIMRGVSCYERANGRFPPGRQFPDLTRNGFILGGYTSYSGFSQTTEYTTGFYSVHVWILPYVDQQDVYKLIDFERAQAKQMLSNGQPYNINYDAYSQPMPLYLCPSDPNTTDNGIGENNYRYNFGGEGPGAGTRTQSMTQREPRPSDRYHPGGNGAFTIGEQGLEIQEYSDGLSRTVFFSERTKGNATDPLQVMVDDTAIVLSGPLAVTISNDVMLQGCLEYTPSLSPFNFTAAGRWPANSDYCNGWPFAGYDSTEYNHVAPPNWEGIDCGVSFIPDTPAEHAIIAARSLHRDSVNVAFGDGSVKAIKDDVDLTLWRAIGTRNGAELLPGQRGRPARRNGYR</sequence>
<evidence type="ECO:0000313" key="4">
    <source>
        <dbReference type="EMBL" id="QEG35063.1"/>
    </source>
</evidence>
<feature type="region of interest" description="Disordered" evidence="1">
    <location>
        <begin position="208"/>
        <end position="233"/>
    </location>
</feature>
<feature type="compositionally biased region" description="Basic and acidic residues" evidence="1">
    <location>
        <begin position="223"/>
        <end position="232"/>
    </location>
</feature>
<accession>A0A5B9QM39</accession>
<dbReference type="Proteomes" id="UP000323917">
    <property type="component" value="Chromosome"/>
</dbReference>
<dbReference type="OrthoDB" id="283871at2"/>
<keyword evidence="2" id="KW-1133">Transmembrane helix</keyword>
<proteinExistence type="predicted"/>
<reference evidence="4 5" key="1">
    <citation type="submission" date="2019-08" db="EMBL/GenBank/DDBJ databases">
        <title>Deep-cultivation of Planctomycetes and their phenomic and genomic characterization uncovers novel biology.</title>
        <authorList>
            <person name="Wiegand S."/>
            <person name="Jogler M."/>
            <person name="Boedeker C."/>
            <person name="Pinto D."/>
            <person name="Vollmers J."/>
            <person name="Rivas-Marin E."/>
            <person name="Kohn T."/>
            <person name="Peeters S.H."/>
            <person name="Heuer A."/>
            <person name="Rast P."/>
            <person name="Oberbeckmann S."/>
            <person name="Bunk B."/>
            <person name="Jeske O."/>
            <person name="Meyerdierks A."/>
            <person name="Storesund J.E."/>
            <person name="Kallscheuer N."/>
            <person name="Luecker S."/>
            <person name="Lage O.M."/>
            <person name="Pohl T."/>
            <person name="Merkel B.J."/>
            <person name="Hornburger P."/>
            <person name="Mueller R.-W."/>
            <person name="Bruemmer F."/>
            <person name="Labrenz M."/>
            <person name="Spormann A.M."/>
            <person name="Op den Camp H."/>
            <person name="Overmann J."/>
            <person name="Amann R."/>
            <person name="Jetten M.S.M."/>
            <person name="Mascher T."/>
            <person name="Medema M.H."/>
            <person name="Devos D.P."/>
            <person name="Kaster A.-K."/>
            <person name="Ovreas L."/>
            <person name="Rohde M."/>
            <person name="Galperin M.Y."/>
            <person name="Jogler C."/>
        </authorList>
    </citation>
    <scope>NUCLEOTIDE SEQUENCE [LARGE SCALE GENOMIC DNA]</scope>
    <source>
        <strain evidence="4 5">Pr1d</strain>
    </source>
</reference>
<evidence type="ECO:0000256" key="1">
    <source>
        <dbReference type="SAM" id="MobiDB-lite"/>
    </source>
</evidence>
<dbReference type="EMBL" id="CP042913">
    <property type="protein sequence ID" value="QEG35063.1"/>
    <property type="molecule type" value="Genomic_DNA"/>
</dbReference>
<dbReference type="SUPFAM" id="SSF54523">
    <property type="entry name" value="Pili subunits"/>
    <property type="match status" value="1"/>
</dbReference>
<dbReference type="InterPro" id="IPR011453">
    <property type="entry name" value="DUF1559"/>
</dbReference>
<organism evidence="4 5">
    <name type="scientific">Bythopirellula goksoeyrii</name>
    <dbReference type="NCBI Taxonomy" id="1400387"/>
    <lineage>
        <taxon>Bacteria</taxon>
        <taxon>Pseudomonadati</taxon>
        <taxon>Planctomycetota</taxon>
        <taxon>Planctomycetia</taxon>
        <taxon>Pirellulales</taxon>
        <taxon>Lacipirellulaceae</taxon>
        <taxon>Bythopirellula</taxon>
    </lineage>
</organism>